<keyword evidence="3" id="KW-1185">Reference proteome</keyword>
<dbReference type="EMBL" id="CABFOC020000035">
    <property type="protein sequence ID" value="CAH0049222.1"/>
    <property type="molecule type" value="Genomic_DNA"/>
</dbReference>
<dbReference type="Proteomes" id="UP000775872">
    <property type="component" value="Unassembled WGS sequence"/>
</dbReference>
<dbReference type="OrthoDB" id="3244603at2759"/>
<evidence type="ECO:0000256" key="1">
    <source>
        <dbReference type="SAM" id="MobiDB-lite"/>
    </source>
</evidence>
<organism evidence="2 3">
    <name type="scientific">Clonostachys solani</name>
    <dbReference type="NCBI Taxonomy" id="160281"/>
    <lineage>
        <taxon>Eukaryota</taxon>
        <taxon>Fungi</taxon>
        <taxon>Dikarya</taxon>
        <taxon>Ascomycota</taxon>
        <taxon>Pezizomycotina</taxon>
        <taxon>Sordariomycetes</taxon>
        <taxon>Hypocreomycetidae</taxon>
        <taxon>Hypocreales</taxon>
        <taxon>Bionectriaceae</taxon>
        <taxon>Clonostachys</taxon>
    </lineage>
</organism>
<proteinExistence type="predicted"/>
<evidence type="ECO:0008006" key="4">
    <source>
        <dbReference type="Google" id="ProtNLM"/>
    </source>
</evidence>
<comment type="caution">
    <text evidence="2">The sequence shown here is derived from an EMBL/GenBank/DDBJ whole genome shotgun (WGS) entry which is preliminary data.</text>
</comment>
<dbReference type="SUPFAM" id="SSF88697">
    <property type="entry name" value="PUA domain-like"/>
    <property type="match status" value="1"/>
</dbReference>
<name>A0A9P0EH26_9HYPO</name>
<reference evidence="2 3" key="2">
    <citation type="submission" date="2021-10" db="EMBL/GenBank/DDBJ databases">
        <authorList>
            <person name="Piombo E."/>
        </authorList>
    </citation>
    <scope>NUCLEOTIDE SEQUENCE [LARGE SCALE GENOMIC DNA]</scope>
</reference>
<dbReference type="InterPro" id="IPR015947">
    <property type="entry name" value="PUA-like_sf"/>
</dbReference>
<dbReference type="AlphaFoldDB" id="A0A9P0EH26"/>
<evidence type="ECO:0000313" key="3">
    <source>
        <dbReference type="Proteomes" id="UP000775872"/>
    </source>
</evidence>
<accession>A0A9P0EH26</accession>
<feature type="region of interest" description="Disordered" evidence="1">
    <location>
        <begin position="1"/>
        <end position="37"/>
    </location>
</feature>
<dbReference type="InterPro" id="IPR036987">
    <property type="entry name" value="SRA-YDG_sf"/>
</dbReference>
<sequence length="422" mass="48586">MALQIYPPTRGKQPDRREDLNTFEPYNDPKAPLPEESLDTENRGEIAINQYALLDLCNDVRTSLQEDACLGPRGEVLMRLLGAVIKSEYDGAPILDLKLIRATRLDKLLADIHDKTRHLEHMTPDSRACLSIADSLQRHWRMRLRDGYLGLDNSRYHGLTQRNGRLENVYFDDAKCGEACQWTAQGGEALSEVEGNTEIKEGHWWLNLACAQRDGIVCCSSESVSKGRYGIVTVPLLTGTEIVQWPAGTAKYVREGTMRDMCVALISQVGTKIRILRGHLLKSPFAPKAGVRYDGQYFIRRYGQSRNQLTGVFRLSIDLERVAGQTPMHEICQSPRPSDIDDWNLFEKLESDILKKKWDDERHLEWKRERAQKRADQEQFQEMVQLESMKVIQKMRDEDILDSENMEELKFVHKLADLKWER</sequence>
<gene>
    <name evidence="2" type="ORF">CSOL1703_00001177</name>
</gene>
<evidence type="ECO:0000313" key="2">
    <source>
        <dbReference type="EMBL" id="CAH0049222.1"/>
    </source>
</evidence>
<reference evidence="3" key="1">
    <citation type="submission" date="2019-06" db="EMBL/GenBank/DDBJ databases">
        <authorList>
            <person name="Broberg M."/>
        </authorList>
    </citation>
    <scope>NUCLEOTIDE SEQUENCE [LARGE SCALE GENOMIC DNA]</scope>
</reference>
<dbReference type="Gene3D" id="2.30.280.10">
    <property type="entry name" value="SRA-YDG"/>
    <property type="match status" value="1"/>
</dbReference>
<protein>
    <recommendedName>
        <fullName evidence="4">YDG domain-containing protein</fullName>
    </recommendedName>
</protein>